<keyword evidence="3" id="KW-1185">Reference proteome</keyword>
<reference evidence="2" key="1">
    <citation type="submission" date="2024-02" db="EMBL/GenBank/DDBJ databases">
        <authorList>
            <consortium name="ELIXIR-Norway"/>
            <consortium name="Elixir Norway"/>
        </authorList>
    </citation>
    <scope>NUCLEOTIDE SEQUENCE</scope>
</reference>
<organism evidence="2 3">
    <name type="scientific">Sphagnum troendelagicum</name>
    <dbReference type="NCBI Taxonomy" id="128251"/>
    <lineage>
        <taxon>Eukaryota</taxon>
        <taxon>Viridiplantae</taxon>
        <taxon>Streptophyta</taxon>
        <taxon>Embryophyta</taxon>
        <taxon>Bryophyta</taxon>
        <taxon>Sphagnophytina</taxon>
        <taxon>Sphagnopsida</taxon>
        <taxon>Sphagnales</taxon>
        <taxon>Sphagnaceae</taxon>
        <taxon>Sphagnum</taxon>
    </lineage>
</organism>
<accession>A0ABP0TW98</accession>
<keyword evidence="1" id="KW-1133">Transmembrane helix</keyword>
<sequence length="179" mass="18729">MDEVAVAADGHAIAAHAALVSSTYGAASMFTNKPLVTAFVSFVVAQFLKVFTTWYKEKRWDLRCLYSSGGVPSSHSATVMGLAVAIGLGDGLGGPLLAIAFVLASVVMYDASGVHLQAGRQAEVLNQIVHDLPSEHPLSDMRPFREFLGHTPLQVLAGALLGSLIACTLHLLSLIGAGT</sequence>
<name>A0ABP0TW98_9BRYO</name>
<keyword evidence="1" id="KW-0472">Membrane</keyword>
<dbReference type="EMBL" id="OZ019906">
    <property type="protein sequence ID" value="CAK9204010.1"/>
    <property type="molecule type" value="Genomic_DNA"/>
</dbReference>
<gene>
    <name evidence="2" type="ORF">CSSPTR1EN2_LOCUS7172</name>
</gene>
<protein>
    <recommendedName>
        <fullName evidence="4">Acid phosphatase/vanadium-dependent haloperoxidase-related protein</fullName>
    </recommendedName>
</protein>
<evidence type="ECO:0008006" key="4">
    <source>
        <dbReference type="Google" id="ProtNLM"/>
    </source>
</evidence>
<evidence type="ECO:0000256" key="1">
    <source>
        <dbReference type="SAM" id="Phobius"/>
    </source>
</evidence>
<dbReference type="Pfam" id="PF02681">
    <property type="entry name" value="DUF212"/>
    <property type="match status" value="1"/>
</dbReference>
<evidence type="ECO:0000313" key="3">
    <source>
        <dbReference type="Proteomes" id="UP001497512"/>
    </source>
</evidence>
<keyword evidence="1" id="KW-0812">Transmembrane</keyword>
<evidence type="ECO:0000313" key="2">
    <source>
        <dbReference type="EMBL" id="CAK9204010.1"/>
    </source>
</evidence>
<proteinExistence type="predicted"/>
<dbReference type="Proteomes" id="UP001497512">
    <property type="component" value="Chromosome 14"/>
</dbReference>
<dbReference type="InterPro" id="IPR003832">
    <property type="entry name" value="DUF212"/>
</dbReference>
<dbReference type="PANTHER" id="PTHR31446:SF29">
    <property type="entry name" value="ACID PHOSPHATASE_VANADIUM-DEPENDENT HALOPEROXIDASE-RELATED PROTEIN"/>
    <property type="match status" value="1"/>
</dbReference>
<feature type="transmembrane region" description="Helical" evidence="1">
    <location>
        <begin position="155"/>
        <end position="177"/>
    </location>
</feature>
<feature type="transmembrane region" description="Helical" evidence="1">
    <location>
        <begin position="92"/>
        <end position="111"/>
    </location>
</feature>
<dbReference type="PANTHER" id="PTHR31446">
    <property type="entry name" value="ACID PHOSPHATASE/VANADIUM-DEPENDENT HALOPEROXIDASE-RELATED PROTEIN"/>
    <property type="match status" value="1"/>
</dbReference>
<feature type="transmembrane region" description="Helical" evidence="1">
    <location>
        <begin position="35"/>
        <end position="52"/>
    </location>
</feature>